<accession>A0A6A3HNL7</accession>
<gene>
    <name evidence="1" type="ORF">PR002_g27084</name>
</gene>
<sequence length="124" mass="13882">MQCVSLPNRLRLTKLEVQEPWVESPEAEHMRSEGVRARQTALHAKRAPSRERMLLEMSLVEAVLEFEGGVRWLAGEFAEFVNSVNQVFKDNIKTGEIESVNKPGMRIDDGGAVSAAINTTMSRL</sequence>
<dbReference type="AlphaFoldDB" id="A0A6A3HNL7"/>
<evidence type="ECO:0000313" key="1">
    <source>
        <dbReference type="EMBL" id="KAE8970552.1"/>
    </source>
</evidence>
<dbReference type="Proteomes" id="UP000435112">
    <property type="component" value="Unassembled WGS sequence"/>
</dbReference>
<evidence type="ECO:0000313" key="2">
    <source>
        <dbReference type="Proteomes" id="UP000435112"/>
    </source>
</evidence>
<dbReference type="EMBL" id="QXFU01004127">
    <property type="protein sequence ID" value="KAE8970552.1"/>
    <property type="molecule type" value="Genomic_DNA"/>
</dbReference>
<protein>
    <submittedName>
        <fullName evidence="1">Uncharacterized protein</fullName>
    </submittedName>
</protein>
<organism evidence="1 2">
    <name type="scientific">Phytophthora rubi</name>
    <dbReference type="NCBI Taxonomy" id="129364"/>
    <lineage>
        <taxon>Eukaryota</taxon>
        <taxon>Sar</taxon>
        <taxon>Stramenopiles</taxon>
        <taxon>Oomycota</taxon>
        <taxon>Peronosporomycetes</taxon>
        <taxon>Peronosporales</taxon>
        <taxon>Peronosporaceae</taxon>
        <taxon>Phytophthora</taxon>
    </lineage>
</organism>
<comment type="caution">
    <text evidence="1">The sequence shown here is derived from an EMBL/GenBank/DDBJ whole genome shotgun (WGS) entry which is preliminary data.</text>
</comment>
<reference evidence="1 2" key="1">
    <citation type="submission" date="2018-09" db="EMBL/GenBank/DDBJ databases">
        <title>Genomic investigation of the strawberry pathogen Phytophthora fragariae indicates pathogenicity is determined by transcriptional variation in three key races.</title>
        <authorList>
            <person name="Adams T.M."/>
            <person name="Armitage A.D."/>
            <person name="Sobczyk M.K."/>
            <person name="Bates H.J."/>
            <person name="Dunwell J.M."/>
            <person name="Nellist C.F."/>
            <person name="Harrison R.J."/>
        </authorList>
    </citation>
    <scope>NUCLEOTIDE SEQUENCE [LARGE SCALE GENOMIC DNA]</scope>
    <source>
        <strain evidence="1 2">SCRP324</strain>
    </source>
</reference>
<proteinExistence type="predicted"/>
<name>A0A6A3HNL7_9STRA</name>